<feature type="transmembrane region" description="Helical" evidence="10">
    <location>
        <begin position="655"/>
        <end position="675"/>
    </location>
</feature>
<keyword evidence="7 10" id="KW-1133">Transmembrane helix</keyword>
<dbReference type="Proteomes" id="UP000001996">
    <property type="component" value="Unassembled WGS sequence"/>
</dbReference>
<protein>
    <recommendedName>
        <fullName evidence="13">Oligopeptide transporter 2</fullName>
    </recommendedName>
</protein>
<evidence type="ECO:0000256" key="5">
    <source>
        <dbReference type="ARBA" id="ARBA00022856"/>
    </source>
</evidence>
<dbReference type="GO" id="GO:0016020">
    <property type="term" value="C:membrane"/>
    <property type="evidence" value="ECO:0007669"/>
    <property type="project" value="UniProtKB-SubCell"/>
</dbReference>
<dbReference type="GO" id="GO:0015031">
    <property type="term" value="P:protein transport"/>
    <property type="evidence" value="ECO:0007669"/>
    <property type="project" value="UniProtKB-KW"/>
</dbReference>
<dbReference type="HOGENOM" id="CLU_004965_1_0_1"/>
<comment type="subcellular location">
    <subcellularLocation>
        <location evidence="1">Membrane</location>
        <topology evidence="1">Multi-pass membrane protein</topology>
    </subcellularLocation>
</comment>
<keyword evidence="8 10" id="KW-0472">Membrane</keyword>
<reference evidence="11 12" key="1">
    <citation type="journal article" date="2009" name="Nature">
        <title>Evolution of pathogenicity and sexual reproduction in eight Candida genomes.</title>
        <authorList>
            <person name="Butler G."/>
            <person name="Rasmussen M.D."/>
            <person name="Lin M.F."/>
            <person name="Santos M.A."/>
            <person name="Sakthikumar S."/>
            <person name="Munro C.A."/>
            <person name="Rheinbay E."/>
            <person name="Grabherr M."/>
            <person name="Forche A."/>
            <person name="Reedy J.L."/>
            <person name="Agrafioti I."/>
            <person name="Arnaud M.B."/>
            <person name="Bates S."/>
            <person name="Brown A.J."/>
            <person name="Brunke S."/>
            <person name="Costanzo M.C."/>
            <person name="Fitzpatrick D.A."/>
            <person name="de Groot P.W."/>
            <person name="Harris D."/>
            <person name="Hoyer L.L."/>
            <person name="Hube B."/>
            <person name="Klis F.M."/>
            <person name="Kodira C."/>
            <person name="Lennard N."/>
            <person name="Logue M.E."/>
            <person name="Martin R."/>
            <person name="Neiman A.M."/>
            <person name="Nikolaou E."/>
            <person name="Quail M.A."/>
            <person name="Quinn J."/>
            <person name="Santos M.C."/>
            <person name="Schmitzberger F.F."/>
            <person name="Sherlock G."/>
            <person name="Shah P."/>
            <person name="Silverstein K.A."/>
            <person name="Skrzypek M.S."/>
            <person name="Soll D."/>
            <person name="Staggs R."/>
            <person name="Stansfield I."/>
            <person name="Stumpf M.P."/>
            <person name="Sudbery P.E."/>
            <person name="Srikantha T."/>
            <person name="Zeng Q."/>
            <person name="Berman J."/>
            <person name="Berriman M."/>
            <person name="Heitman J."/>
            <person name="Gow N.A."/>
            <person name="Lorenz M.C."/>
            <person name="Birren B.W."/>
            <person name="Kellis M."/>
            <person name="Cuomo C.A."/>
        </authorList>
    </citation>
    <scope>NUCLEOTIDE SEQUENCE [LARGE SCALE GENOMIC DNA]</scope>
    <source>
        <strain evidence="12">ATCC 11503 / BCRC 21390 / CBS 2605 / JCM 1781 / NBRC 1676 / NRRL YB-4239</strain>
    </source>
</reference>
<evidence type="ECO:0008006" key="13">
    <source>
        <dbReference type="Google" id="ProtNLM"/>
    </source>
</evidence>
<dbReference type="PANTHER" id="PTHR22601">
    <property type="entry name" value="ISP4 LIKE PROTEIN"/>
    <property type="match status" value="1"/>
</dbReference>
<evidence type="ECO:0000313" key="12">
    <source>
        <dbReference type="Proteomes" id="UP000001996"/>
    </source>
</evidence>
<evidence type="ECO:0000256" key="8">
    <source>
        <dbReference type="ARBA" id="ARBA00023136"/>
    </source>
</evidence>
<dbReference type="eggNOG" id="KOG2262">
    <property type="taxonomic scope" value="Eukaryota"/>
</dbReference>
<proteinExistence type="inferred from homology"/>
<evidence type="ECO:0000256" key="10">
    <source>
        <dbReference type="SAM" id="Phobius"/>
    </source>
</evidence>
<keyword evidence="9" id="KW-0175">Coiled coil</keyword>
<name>A5E4N4_LODEL</name>
<evidence type="ECO:0000256" key="3">
    <source>
        <dbReference type="ARBA" id="ARBA00022448"/>
    </source>
</evidence>
<dbReference type="KEGG" id="lel:PVL30_004293"/>
<sequence length="919" mass="104908">MAGHEYIELESFSDNSSDFNSKQLHDNKTSSSFSLTALNKAQLLLILLRLGVISDDVYETGVLPSPSKFSQGTKYMIEKITSLSVFDAIEILRNALADHKEDVNFLREDYRLLERLVSQIPEGFGERKDDCNDKIKRNLEKVIEERYIDTFKNKTYLHIIDWDLQVRLEAALIEFHSPYPEIRAITDPYDDPNVPVETFRCYFIGFTWTFIGSIINSFFVHRMPSIGLNSHTIQILLLPCGKLWERFVPNKKIALGLLSFELNSGPWTYKEMMLSTIIYLCSASIPYLIYNIFVMKIDKFYGLKWVGIVFQILLTISTQFLGFSFAMIMKKVCVYPSKAIWPTLLPTIALNKALMNEGENNKVHGWSISRYKFFMIVGVCSFIYNWVPMHLFQALSNFNWPTWFNPSLIHLTNIAGSTMGLGLNPLPTFDWNQLNAGGCLTVPFYTYMNKYLGSLLGFIVILIVYYTNNYYTAFLPINSNRLFNNKAEVYKVHDILNEKNQFDHGKYQDIGPPYFSAANLVLYGAYFCLYPFAILYHFVTEWSSTRASFHSVWLSITDAFGKGKGNETQTGAEHRFGRYASDAHCKMMAKYDDVPDSWFIAILVVSTLFAVATVLFYPVETPVWGIFFTILINFIFLIPLTAIASVTGFSFGLNVLVELIVGYAIPNSGLALITLKAFGYNIDSQASNYITDQKLAHYSKVPPRAIFKGQLISTLINIVVSLTVANWQLAHIPDICDSHQKDKLSCPGANTYFYSSIQYGEIGPAKVFSGIYPILKWCFLLGALLVLPCVWFKKNGPQRLTMYFQPSIIIGGFLDFAPYNLLYFTGGLYLSYIFMYQIKKNYLLWWEKYNYILTSALSAGVAFSSLLIFFTVQYHPRELKWWGNLVSQQGIEGGYLPDIWKDVSTAPDGYIGLRKGNYP</sequence>
<dbReference type="FunCoup" id="A5E4N4">
    <property type="interactions" value="20"/>
</dbReference>
<keyword evidence="6" id="KW-0653">Protein transport</keyword>
<dbReference type="NCBIfam" id="TIGR00727">
    <property type="entry name" value="ISP4_OPT"/>
    <property type="match status" value="1"/>
</dbReference>
<dbReference type="GeneID" id="5231433"/>
<comment type="similarity">
    <text evidence="2">Belongs to the oligopeptide OPT transporter family.</text>
</comment>
<dbReference type="Pfam" id="PF03169">
    <property type="entry name" value="OPT"/>
    <property type="match status" value="1"/>
</dbReference>
<accession>A5E4N4</accession>
<dbReference type="OrthoDB" id="9986677at2759"/>
<keyword evidence="4 10" id="KW-0812">Transmembrane</keyword>
<feature type="transmembrane region" description="Helical" evidence="10">
    <location>
        <begin position="447"/>
        <end position="466"/>
    </location>
</feature>
<feature type="coiled-coil region" evidence="9">
    <location>
        <begin position="89"/>
        <end position="116"/>
    </location>
</feature>
<evidence type="ECO:0000313" key="11">
    <source>
        <dbReference type="EMBL" id="EDK46392.1"/>
    </source>
</evidence>
<feature type="transmembrane region" description="Helical" evidence="10">
    <location>
        <begin position="774"/>
        <end position="792"/>
    </location>
</feature>
<dbReference type="OMA" id="WISWVIV"/>
<evidence type="ECO:0000256" key="2">
    <source>
        <dbReference type="ARBA" id="ARBA00008807"/>
    </source>
</evidence>
<dbReference type="GO" id="GO:0035673">
    <property type="term" value="F:oligopeptide transmembrane transporter activity"/>
    <property type="evidence" value="ECO:0007669"/>
    <property type="project" value="InterPro"/>
</dbReference>
<evidence type="ECO:0000256" key="6">
    <source>
        <dbReference type="ARBA" id="ARBA00022927"/>
    </source>
</evidence>
<keyword evidence="5" id="KW-0571">Peptide transport</keyword>
<evidence type="ECO:0000256" key="7">
    <source>
        <dbReference type="ARBA" id="ARBA00022989"/>
    </source>
</evidence>
<dbReference type="AlphaFoldDB" id="A5E4N4"/>
<feature type="transmembrane region" description="Helical" evidence="10">
    <location>
        <begin position="850"/>
        <end position="872"/>
    </location>
</feature>
<dbReference type="EMBL" id="CH981529">
    <property type="protein sequence ID" value="EDK46392.1"/>
    <property type="molecule type" value="Genomic_DNA"/>
</dbReference>
<dbReference type="InParanoid" id="A5E4N4"/>
<feature type="transmembrane region" description="Helical" evidence="10">
    <location>
        <begin position="305"/>
        <end position="328"/>
    </location>
</feature>
<evidence type="ECO:0000256" key="1">
    <source>
        <dbReference type="ARBA" id="ARBA00004141"/>
    </source>
</evidence>
<dbReference type="NCBIfam" id="TIGR00728">
    <property type="entry name" value="OPT_sfam"/>
    <property type="match status" value="1"/>
</dbReference>
<dbReference type="InterPro" id="IPR004648">
    <property type="entry name" value="Oligpept_transpt"/>
</dbReference>
<keyword evidence="3" id="KW-0813">Transport</keyword>
<keyword evidence="12" id="KW-1185">Reference proteome</keyword>
<feature type="transmembrane region" description="Helical" evidence="10">
    <location>
        <begin position="623"/>
        <end position="643"/>
    </location>
</feature>
<feature type="transmembrane region" description="Helical" evidence="10">
    <location>
        <begin position="202"/>
        <end position="220"/>
    </location>
</feature>
<dbReference type="InterPro" id="IPR004813">
    <property type="entry name" value="OPT"/>
</dbReference>
<evidence type="ECO:0000256" key="4">
    <source>
        <dbReference type="ARBA" id="ARBA00022692"/>
    </source>
</evidence>
<feature type="transmembrane region" description="Helical" evidence="10">
    <location>
        <begin position="272"/>
        <end position="293"/>
    </location>
</feature>
<feature type="transmembrane region" description="Helical" evidence="10">
    <location>
        <begin position="597"/>
        <end position="617"/>
    </location>
</feature>
<evidence type="ECO:0000256" key="9">
    <source>
        <dbReference type="SAM" id="Coils"/>
    </source>
</evidence>
<feature type="transmembrane region" description="Helical" evidence="10">
    <location>
        <begin position="371"/>
        <end position="387"/>
    </location>
</feature>
<feature type="transmembrane region" description="Helical" evidence="10">
    <location>
        <begin position="520"/>
        <end position="539"/>
    </location>
</feature>
<feature type="transmembrane region" description="Helical" evidence="10">
    <location>
        <begin position="813"/>
        <end position="838"/>
    </location>
</feature>
<gene>
    <name evidence="11" type="ORF">LELG_04573</name>
</gene>
<organism evidence="11 12">
    <name type="scientific">Lodderomyces elongisporus (strain ATCC 11503 / CBS 2605 / JCM 1781 / NBRC 1676 / NRRL YB-4239)</name>
    <name type="common">Yeast</name>
    <name type="synonym">Saccharomyces elongisporus</name>
    <dbReference type="NCBI Taxonomy" id="379508"/>
    <lineage>
        <taxon>Eukaryota</taxon>
        <taxon>Fungi</taxon>
        <taxon>Dikarya</taxon>
        <taxon>Ascomycota</taxon>
        <taxon>Saccharomycotina</taxon>
        <taxon>Pichiomycetes</taxon>
        <taxon>Debaryomycetaceae</taxon>
        <taxon>Candida/Lodderomyces clade</taxon>
        <taxon>Lodderomyces</taxon>
    </lineage>
</organism>